<feature type="transmembrane region" description="Helical" evidence="1">
    <location>
        <begin position="74"/>
        <end position="94"/>
    </location>
</feature>
<keyword evidence="1" id="KW-0812">Transmembrane</keyword>
<dbReference type="AlphaFoldDB" id="A0AAE0FGX3"/>
<feature type="transmembrane region" description="Helical" evidence="1">
    <location>
        <begin position="218"/>
        <end position="238"/>
    </location>
</feature>
<evidence type="ECO:0000256" key="1">
    <source>
        <dbReference type="SAM" id="Phobius"/>
    </source>
</evidence>
<sequence length="384" mass="42632">VGFLISDMCLDIKMWFIKAGAYIAQAADDVVAVVTGREDPVRNTCHAGWQFLYCVQRAAQQVFRDRNTFISDQMIHFFIGVFISLVASALEFVGPNMNQICDASPVALQTICRVNIMDGYAFTGNFVMFGLTFAGISAGLGTFGDEKVAHWREASTGLITARVSQSRQDRGATFRANRRSMSACNMMVLVDFVRIVFAAVFFYIAFQLNYTYEGKLSDLYGVILMAYYASFSLGYLVSVVAPPSMVSLIAVVTALLFAMKLSGTNEPSLKDIKDLEGPSSFPYRVSPPRYGVEAFYISSIGYYENVPMEYYDQSSTFAPTNEIIAEYKADGTEVEWMNVTPGLDTGGYELGVVSKNLVGMMFAGWFWLFVTFMCMVTFDISKKA</sequence>
<evidence type="ECO:0000313" key="2">
    <source>
        <dbReference type="EMBL" id="KAK3259631.1"/>
    </source>
</evidence>
<reference evidence="2 3" key="1">
    <citation type="journal article" date="2015" name="Genome Biol. Evol.">
        <title>Comparative Genomics of a Bacterivorous Green Alga Reveals Evolutionary Causalities and Consequences of Phago-Mixotrophic Mode of Nutrition.</title>
        <authorList>
            <person name="Burns J.A."/>
            <person name="Paasch A."/>
            <person name="Narechania A."/>
            <person name="Kim E."/>
        </authorList>
    </citation>
    <scope>NUCLEOTIDE SEQUENCE [LARGE SCALE GENOMIC DNA]</scope>
    <source>
        <strain evidence="2 3">PLY_AMNH</strain>
    </source>
</reference>
<keyword evidence="3" id="KW-1185">Reference proteome</keyword>
<name>A0AAE0FGX3_9CHLO</name>
<comment type="caution">
    <text evidence="2">The sequence shown here is derived from an EMBL/GenBank/DDBJ whole genome shotgun (WGS) entry which is preliminary data.</text>
</comment>
<organism evidence="2 3">
    <name type="scientific">Cymbomonas tetramitiformis</name>
    <dbReference type="NCBI Taxonomy" id="36881"/>
    <lineage>
        <taxon>Eukaryota</taxon>
        <taxon>Viridiplantae</taxon>
        <taxon>Chlorophyta</taxon>
        <taxon>Pyramimonadophyceae</taxon>
        <taxon>Pyramimonadales</taxon>
        <taxon>Pyramimonadaceae</taxon>
        <taxon>Cymbomonas</taxon>
    </lineage>
</organism>
<evidence type="ECO:0000313" key="3">
    <source>
        <dbReference type="Proteomes" id="UP001190700"/>
    </source>
</evidence>
<feature type="transmembrane region" description="Helical" evidence="1">
    <location>
        <begin position="183"/>
        <end position="206"/>
    </location>
</feature>
<accession>A0AAE0FGX3</accession>
<gene>
    <name evidence="2" type="ORF">CYMTET_31380</name>
</gene>
<dbReference type="EMBL" id="LGRX02018597">
    <property type="protein sequence ID" value="KAK3259631.1"/>
    <property type="molecule type" value="Genomic_DNA"/>
</dbReference>
<feature type="transmembrane region" description="Helical" evidence="1">
    <location>
        <begin position="126"/>
        <end position="143"/>
    </location>
</feature>
<dbReference type="Proteomes" id="UP001190700">
    <property type="component" value="Unassembled WGS sequence"/>
</dbReference>
<feature type="transmembrane region" description="Helical" evidence="1">
    <location>
        <begin position="357"/>
        <end position="378"/>
    </location>
</feature>
<proteinExistence type="predicted"/>
<feature type="transmembrane region" description="Helical" evidence="1">
    <location>
        <begin position="245"/>
        <end position="263"/>
    </location>
</feature>
<feature type="non-terminal residue" evidence="2">
    <location>
        <position position="1"/>
    </location>
</feature>
<keyword evidence="1" id="KW-0472">Membrane</keyword>
<protein>
    <submittedName>
        <fullName evidence="2">Uncharacterized protein</fullName>
    </submittedName>
</protein>
<keyword evidence="1" id="KW-1133">Transmembrane helix</keyword>